<dbReference type="InterPro" id="IPR013785">
    <property type="entry name" value="Aldolase_TIM"/>
</dbReference>
<proteinExistence type="inferred from homology"/>
<dbReference type="RefSeq" id="WP_088993177.1">
    <property type="nucleotide sequence ID" value="NZ_LT607750.1"/>
</dbReference>
<keyword evidence="7" id="KW-0119">Carbohydrate metabolism</keyword>
<dbReference type="GO" id="GO:0006053">
    <property type="term" value="P:N-acetylmannosamine catabolic process"/>
    <property type="evidence" value="ECO:0007669"/>
    <property type="project" value="TreeGrafter"/>
</dbReference>
<comment type="similarity">
    <text evidence="4">Belongs to the NanE family.</text>
</comment>
<comment type="pathway">
    <text evidence="3">Amino-sugar metabolism; N-acetylneuraminate degradation; D-fructose 6-phosphate from N-acetylneuraminate: step 3/5.</text>
</comment>
<keyword evidence="9" id="KW-1185">Reference proteome</keyword>
<evidence type="ECO:0000256" key="2">
    <source>
        <dbReference type="ARBA" id="ARBA00002147"/>
    </source>
</evidence>
<dbReference type="EMBL" id="LT607750">
    <property type="protein sequence ID" value="SCG44983.1"/>
    <property type="molecule type" value="Genomic_DNA"/>
</dbReference>
<sequence>MNALDELAGGLVVSCQPLPDEPDDPMRDPYVQARVAASVVRGGALAVRVNGPDDVRAVRALVDVPVIGLYKHGTDDVFITPTAAHAVEVALAGARIVAIDATDRPRPDGRTFADTVRAVRERTEALVLADVSTAAEGVAAVEAGADAVATTLSGYTEASPRSDQPDLELLARLVALLPVPVLAEGRYRTTEQIRRAFEAGAHAVVTGNAVTSPLWITRRLVPATPRAGDAPENRESR</sequence>
<dbReference type="Proteomes" id="UP000198217">
    <property type="component" value="Chromosome I"/>
</dbReference>
<organism evidence="8 9">
    <name type="scientific">Micromonospora echinaurantiaca</name>
    <dbReference type="NCBI Taxonomy" id="47857"/>
    <lineage>
        <taxon>Bacteria</taxon>
        <taxon>Bacillati</taxon>
        <taxon>Actinomycetota</taxon>
        <taxon>Actinomycetes</taxon>
        <taxon>Micromonosporales</taxon>
        <taxon>Micromonosporaceae</taxon>
        <taxon>Micromonospora</taxon>
    </lineage>
</organism>
<dbReference type="GO" id="GO:0019262">
    <property type="term" value="P:N-acetylneuraminate catabolic process"/>
    <property type="evidence" value="ECO:0007669"/>
    <property type="project" value="UniProtKB-UniPathway"/>
</dbReference>
<evidence type="ECO:0000313" key="8">
    <source>
        <dbReference type="EMBL" id="SCG44983.1"/>
    </source>
</evidence>
<dbReference type="GO" id="GO:0047465">
    <property type="term" value="F:N-acylglucosamine-6-phosphate 2-epimerase activity"/>
    <property type="evidence" value="ECO:0007669"/>
    <property type="project" value="UniProtKB-EC"/>
</dbReference>
<evidence type="ECO:0000256" key="1">
    <source>
        <dbReference type="ARBA" id="ARBA00000056"/>
    </source>
</evidence>
<dbReference type="AlphaFoldDB" id="A0A1C5HGC8"/>
<evidence type="ECO:0000256" key="6">
    <source>
        <dbReference type="ARBA" id="ARBA00023235"/>
    </source>
</evidence>
<dbReference type="NCBIfam" id="NF002231">
    <property type="entry name" value="PRK01130.1"/>
    <property type="match status" value="1"/>
</dbReference>
<dbReference type="PANTHER" id="PTHR36204:SF1">
    <property type="entry name" value="N-ACETYLMANNOSAMINE-6-PHOSPHATE 2-EPIMERASE-RELATED"/>
    <property type="match status" value="1"/>
</dbReference>
<comment type="function">
    <text evidence="2">Converts N-acetylmannosamine-6-phosphate (ManNAc-6-P) to N-acetylglucosamine-6-phosphate (GlcNAc-6-P).</text>
</comment>
<evidence type="ECO:0000256" key="7">
    <source>
        <dbReference type="ARBA" id="ARBA00023277"/>
    </source>
</evidence>
<evidence type="ECO:0000256" key="5">
    <source>
        <dbReference type="ARBA" id="ARBA00013180"/>
    </source>
</evidence>
<evidence type="ECO:0000313" key="9">
    <source>
        <dbReference type="Proteomes" id="UP000198217"/>
    </source>
</evidence>
<name>A0A1C5HGC8_9ACTN</name>
<gene>
    <name evidence="8" type="ORF">GA0070609_1563</name>
</gene>
<dbReference type="InterPro" id="IPR011060">
    <property type="entry name" value="RibuloseP-bd_barrel"/>
</dbReference>
<evidence type="ECO:0000256" key="3">
    <source>
        <dbReference type="ARBA" id="ARBA00005081"/>
    </source>
</evidence>
<protein>
    <recommendedName>
        <fullName evidence="5">N-acylglucosamine-6-phosphate 2-epimerase</fullName>
        <ecNumber evidence="5">5.1.3.9</ecNumber>
    </recommendedName>
</protein>
<dbReference type="CDD" id="cd04729">
    <property type="entry name" value="NanE"/>
    <property type="match status" value="1"/>
</dbReference>
<keyword evidence="6" id="KW-0413">Isomerase</keyword>
<dbReference type="PANTHER" id="PTHR36204">
    <property type="entry name" value="N-ACETYLMANNOSAMINE-6-PHOSPHATE 2-EPIMERASE-RELATED"/>
    <property type="match status" value="1"/>
</dbReference>
<reference evidence="8 9" key="1">
    <citation type="submission" date="2016-06" db="EMBL/GenBank/DDBJ databases">
        <authorList>
            <person name="Kjaerup R.B."/>
            <person name="Dalgaard T.S."/>
            <person name="Juul-Madsen H.R."/>
        </authorList>
    </citation>
    <scope>NUCLEOTIDE SEQUENCE [LARGE SCALE GENOMIC DNA]</scope>
    <source>
        <strain evidence="8 9">DSM 43904</strain>
    </source>
</reference>
<dbReference type="UniPathway" id="UPA00629">
    <property type="reaction ID" value="UER00682"/>
</dbReference>
<comment type="catalytic activity">
    <reaction evidence="1">
        <text>an N-acyl-D-glucosamine 6-phosphate = an N-acyl-D-mannosamine 6-phosphate</text>
        <dbReference type="Rhea" id="RHEA:23932"/>
        <dbReference type="ChEBI" id="CHEBI:57599"/>
        <dbReference type="ChEBI" id="CHEBI:57666"/>
        <dbReference type="EC" id="5.1.3.9"/>
    </reaction>
</comment>
<dbReference type="InterPro" id="IPR007260">
    <property type="entry name" value="NanE"/>
</dbReference>
<dbReference type="GO" id="GO:0005829">
    <property type="term" value="C:cytosol"/>
    <property type="evidence" value="ECO:0007669"/>
    <property type="project" value="TreeGrafter"/>
</dbReference>
<dbReference type="SUPFAM" id="SSF51366">
    <property type="entry name" value="Ribulose-phoshate binding barrel"/>
    <property type="match status" value="1"/>
</dbReference>
<dbReference type="Pfam" id="PF04131">
    <property type="entry name" value="NanE"/>
    <property type="match status" value="1"/>
</dbReference>
<dbReference type="Gene3D" id="3.20.20.70">
    <property type="entry name" value="Aldolase class I"/>
    <property type="match status" value="1"/>
</dbReference>
<accession>A0A1C5HGC8</accession>
<dbReference type="EC" id="5.1.3.9" evidence="5"/>
<evidence type="ECO:0000256" key="4">
    <source>
        <dbReference type="ARBA" id="ARBA00007439"/>
    </source>
</evidence>